<feature type="binding site" evidence="6 7">
    <location>
        <position position="122"/>
    </location>
    <ligand>
        <name>S-adenosyl-L-methionine</name>
        <dbReference type="ChEBI" id="CHEBI:59789"/>
    </ligand>
</feature>
<evidence type="ECO:0000256" key="2">
    <source>
        <dbReference type="ARBA" id="ARBA00022603"/>
    </source>
</evidence>
<keyword evidence="1 6" id="KW-0963">Cytoplasm</keyword>
<dbReference type="InterPro" id="IPR001537">
    <property type="entry name" value="SpoU_MeTrfase"/>
</dbReference>
<dbReference type="CDD" id="cd18094">
    <property type="entry name" value="SpoU-like_TrmL"/>
    <property type="match status" value="1"/>
</dbReference>
<dbReference type="GO" id="GO:0141098">
    <property type="term" value="F:tRNA (cytidine(34)-2'-O)-methyltransferase activity"/>
    <property type="evidence" value="ECO:0007669"/>
    <property type="project" value="RHEA"/>
</dbReference>
<feature type="domain" description="tRNA/rRNA methyltransferase SpoU type" evidence="8">
    <location>
        <begin position="2"/>
        <end position="142"/>
    </location>
</feature>
<dbReference type="GO" id="GO:0141102">
    <property type="term" value="F:tRNA (5-carboxymethylaminomethyluridine(34)-2'-O)-methyltransferase activity"/>
    <property type="evidence" value="ECO:0007669"/>
    <property type="project" value="RHEA"/>
</dbReference>
<keyword evidence="5 6" id="KW-0819">tRNA processing</keyword>
<gene>
    <name evidence="9" type="ordered locus">Nitsa_0591</name>
</gene>
<evidence type="ECO:0000256" key="4">
    <source>
        <dbReference type="ARBA" id="ARBA00022691"/>
    </source>
</evidence>
<dbReference type="AlphaFoldDB" id="E6X156"/>
<dbReference type="PANTHER" id="PTHR42971:SF1">
    <property type="entry name" value="TRNA (CYTIDINE(34)-2'-O)-METHYLTRANSFERASE"/>
    <property type="match status" value="1"/>
</dbReference>
<evidence type="ECO:0000256" key="6">
    <source>
        <dbReference type="HAMAP-Rule" id="MF_01885"/>
    </source>
</evidence>
<dbReference type="EC" id="2.1.1.207" evidence="6"/>
<dbReference type="OrthoDB" id="9789043at2"/>
<dbReference type="GO" id="GO:0005737">
    <property type="term" value="C:cytoplasm"/>
    <property type="evidence" value="ECO:0007669"/>
    <property type="project" value="UniProtKB-SubCell"/>
</dbReference>
<feature type="binding site" evidence="6 7">
    <location>
        <position position="130"/>
    </location>
    <ligand>
        <name>S-adenosyl-L-methionine</name>
        <dbReference type="ChEBI" id="CHEBI:59789"/>
    </ligand>
</feature>
<dbReference type="HOGENOM" id="CLU_110125_0_0_7"/>
<organism evidence="9 10">
    <name type="scientific">Nitratifractor salsuginis (strain DSM 16511 / JCM 12458 / E9I37-1)</name>
    <dbReference type="NCBI Taxonomy" id="749222"/>
    <lineage>
        <taxon>Bacteria</taxon>
        <taxon>Pseudomonadati</taxon>
        <taxon>Campylobacterota</taxon>
        <taxon>Epsilonproteobacteria</taxon>
        <taxon>Campylobacterales</taxon>
        <taxon>Sulfurovaceae</taxon>
        <taxon>Nitratifractor</taxon>
    </lineage>
</organism>
<evidence type="ECO:0000313" key="9">
    <source>
        <dbReference type="EMBL" id="ADV45859.1"/>
    </source>
</evidence>
<comment type="catalytic activity">
    <reaction evidence="6">
        <text>cytidine(34) in tRNA + S-adenosyl-L-methionine = 2'-O-methylcytidine(34) in tRNA + S-adenosyl-L-homocysteine + H(+)</text>
        <dbReference type="Rhea" id="RHEA:43084"/>
        <dbReference type="Rhea" id="RHEA-COMP:10331"/>
        <dbReference type="Rhea" id="RHEA-COMP:10332"/>
        <dbReference type="ChEBI" id="CHEBI:15378"/>
        <dbReference type="ChEBI" id="CHEBI:57856"/>
        <dbReference type="ChEBI" id="CHEBI:59789"/>
        <dbReference type="ChEBI" id="CHEBI:74495"/>
        <dbReference type="ChEBI" id="CHEBI:82748"/>
        <dbReference type="EC" id="2.1.1.207"/>
    </reaction>
</comment>
<dbReference type="STRING" id="749222.Nitsa_0591"/>
<feature type="binding site" evidence="6 7">
    <location>
        <position position="101"/>
    </location>
    <ligand>
        <name>S-adenosyl-L-methionine</name>
        <dbReference type="ChEBI" id="CHEBI:59789"/>
    </ligand>
</feature>
<protein>
    <recommendedName>
        <fullName evidence="6">Putative tRNA (cytidine(34)-2'-O)-methyltransferase</fullName>
        <ecNumber evidence="6">2.1.1.207</ecNumber>
    </recommendedName>
    <alternativeName>
        <fullName evidence="6">tRNA (cytidine/uridine-2'-O-)-methyltransferase</fullName>
    </alternativeName>
</protein>
<dbReference type="InterPro" id="IPR029028">
    <property type="entry name" value="Alpha/beta_knot_MTases"/>
</dbReference>
<reference evidence="10" key="2">
    <citation type="submission" date="2011-01" db="EMBL/GenBank/DDBJ databases">
        <title>The complete genome of Nitratifractor salsuginis DSM 16511.</title>
        <authorList>
            <consortium name="US DOE Joint Genome Institute (JGI-PGF)"/>
            <person name="Lucas S."/>
            <person name="Copeland A."/>
            <person name="Lapidus A."/>
            <person name="Bruce D."/>
            <person name="Goodwin L."/>
            <person name="Pitluck S."/>
            <person name="Kyrpides N."/>
            <person name="Mavromatis K."/>
            <person name="Ivanova N."/>
            <person name="Mikhailova N."/>
            <person name="Zeytun A."/>
            <person name="Detter J.C."/>
            <person name="Tapia R."/>
            <person name="Han C."/>
            <person name="Land M."/>
            <person name="Hauser L."/>
            <person name="Markowitz V."/>
            <person name="Cheng J.-F."/>
            <person name="Hugenholtz P."/>
            <person name="Woyke T."/>
            <person name="Wu D."/>
            <person name="Tindall B."/>
            <person name="Schuetze A."/>
            <person name="Brambilla E."/>
            <person name="Klenk H.-P."/>
            <person name="Eisen J.A."/>
        </authorList>
    </citation>
    <scope>NUCLEOTIDE SEQUENCE [LARGE SCALE GENOMIC DNA]</scope>
    <source>
        <strain evidence="10">DSM 16511 / JCM 12458 / E9I37-1</strain>
    </source>
</reference>
<dbReference type="Proteomes" id="UP000008633">
    <property type="component" value="Chromosome"/>
</dbReference>
<comment type="similarity">
    <text evidence="6">Belongs to the class IV-like SAM-binding methyltransferase superfamily. RNA methyltransferase TrmH family. TrmL subfamily.</text>
</comment>
<comment type="function">
    <text evidence="6">Could methylate the ribose at the nucleotide 34 wobble position in tRNA.</text>
</comment>
<dbReference type="KEGG" id="nsa:Nitsa_0591"/>
<dbReference type="InterPro" id="IPR029026">
    <property type="entry name" value="tRNA_m1G_MTases_N"/>
</dbReference>
<keyword evidence="10" id="KW-1185">Reference proteome</keyword>
<evidence type="ECO:0000256" key="7">
    <source>
        <dbReference type="PIRSR" id="PIRSR029256-1"/>
    </source>
</evidence>
<dbReference type="Gene3D" id="3.40.1280.10">
    <property type="match status" value="1"/>
</dbReference>
<dbReference type="GO" id="GO:0003723">
    <property type="term" value="F:RNA binding"/>
    <property type="evidence" value="ECO:0007669"/>
    <property type="project" value="InterPro"/>
</dbReference>
<name>E6X156_NITSE</name>
<evidence type="ECO:0000259" key="8">
    <source>
        <dbReference type="Pfam" id="PF00588"/>
    </source>
</evidence>
<keyword evidence="4 6" id="KW-0949">S-adenosyl-L-methionine</keyword>
<dbReference type="GO" id="GO:0042802">
    <property type="term" value="F:identical protein binding"/>
    <property type="evidence" value="ECO:0007669"/>
    <property type="project" value="UniProtKB-ARBA"/>
</dbReference>
<sequence>MFNIVLVHPKIPPNTGNIARLCVNLGAKLHLIEPLGFDISEKAVRRAGLDYWKDLDLTVWESIEAFLAEHPIDGHCHLATTKTERLYWEAEYHPGDWLIFGSETEGLPAELLQSRPDRCITIPMSPAGRSINLSVAVGIVAYEALRQSASRLGELRM</sequence>
<dbReference type="PIRSF" id="PIRSF029256">
    <property type="entry name" value="SpoU_TrmH_prd"/>
    <property type="match status" value="1"/>
</dbReference>
<accession>E6X156</accession>
<comment type="subcellular location">
    <subcellularLocation>
        <location evidence="6">Cytoplasm</location>
    </subcellularLocation>
</comment>
<reference evidence="9 10" key="1">
    <citation type="journal article" date="2011" name="Stand. Genomic Sci.">
        <title>Complete genome sequence of Nitratifractor salsuginis type strain (E9I37-1).</title>
        <authorList>
            <person name="Anderson I."/>
            <person name="Sikorski J."/>
            <person name="Zeytun A."/>
            <person name="Nolan M."/>
            <person name="Lapidus A."/>
            <person name="Lucas S."/>
            <person name="Hammon N."/>
            <person name="Deshpande S."/>
            <person name="Cheng J.F."/>
            <person name="Tapia R."/>
            <person name="Han C."/>
            <person name="Goodwin L."/>
            <person name="Pitluck S."/>
            <person name="Liolios K."/>
            <person name="Pagani I."/>
            <person name="Ivanova N."/>
            <person name="Huntemann M."/>
            <person name="Mavromatis K."/>
            <person name="Ovchinikova G."/>
            <person name="Pati A."/>
            <person name="Chen A."/>
            <person name="Palaniappan K."/>
            <person name="Land M."/>
            <person name="Hauser L."/>
            <person name="Brambilla E.M."/>
            <person name="Ngatchou-Djao O.D."/>
            <person name="Rohde M."/>
            <person name="Tindall B.J."/>
            <person name="Goker M."/>
            <person name="Detter J.C."/>
            <person name="Woyke T."/>
            <person name="Bristow J."/>
            <person name="Eisen J.A."/>
            <person name="Markowitz V."/>
            <person name="Hugenholtz P."/>
            <person name="Klenk H.P."/>
            <person name="Kyrpides N.C."/>
        </authorList>
    </citation>
    <scope>NUCLEOTIDE SEQUENCE [LARGE SCALE GENOMIC DNA]</scope>
    <source>
        <strain evidence="10">DSM 16511 / JCM 12458 / E9I37-1</strain>
    </source>
</reference>
<dbReference type="Pfam" id="PF00588">
    <property type="entry name" value="SpoU_methylase"/>
    <property type="match status" value="1"/>
</dbReference>
<dbReference type="GO" id="GO:0002130">
    <property type="term" value="P:wobble position ribose methylation"/>
    <property type="evidence" value="ECO:0007669"/>
    <property type="project" value="TreeGrafter"/>
</dbReference>
<dbReference type="FunFam" id="3.40.1280.10:FF:000002">
    <property type="entry name" value="Peptidylprolyl isomerase"/>
    <property type="match status" value="1"/>
</dbReference>
<evidence type="ECO:0000256" key="3">
    <source>
        <dbReference type="ARBA" id="ARBA00022679"/>
    </source>
</evidence>
<dbReference type="InterPro" id="IPR016914">
    <property type="entry name" value="TrmL"/>
</dbReference>
<comment type="caution">
    <text evidence="6">Lacks conserved residue(s) required for the propagation of feature annotation.</text>
</comment>
<dbReference type="eggNOG" id="COG0219">
    <property type="taxonomic scope" value="Bacteria"/>
</dbReference>
<proteinExistence type="inferred from homology"/>
<evidence type="ECO:0000313" key="10">
    <source>
        <dbReference type="Proteomes" id="UP000008633"/>
    </source>
</evidence>
<dbReference type="PANTHER" id="PTHR42971">
    <property type="entry name" value="TRNA (CYTIDINE(34)-2'-O)-METHYLTRANSFERASE"/>
    <property type="match status" value="1"/>
</dbReference>
<evidence type="ECO:0000256" key="5">
    <source>
        <dbReference type="ARBA" id="ARBA00022694"/>
    </source>
</evidence>
<dbReference type="SUPFAM" id="SSF75217">
    <property type="entry name" value="alpha/beta knot"/>
    <property type="match status" value="1"/>
</dbReference>
<comment type="catalytic activity">
    <reaction evidence="6">
        <text>5-carboxymethylaminomethyluridine(34) in tRNA(Leu) + S-adenosyl-L-methionine = 5-carboxymethylaminomethyl-2'-O-methyluridine(34) in tRNA(Leu) + S-adenosyl-L-homocysteine + H(+)</text>
        <dbReference type="Rhea" id="RHEA:43088"/>
        <dbReference type="Rhea" id="RHEA-COMP:10333"/>
        <dbReference type="Rhea" id="RHEA-COMP:10334"/>
        <dbReference type="ChEBI" id="CHEBI:15378"/>
        <dbReference type="ChEBI" id="CHEBI:57856"/>
        <dbReference type="ChEBI" id="CHEBI:59789"/>
        <dbReference type="ChEBI" id="CHEBI:74508"/>
        <dbReference type="ChEBI" id="CHEBI:74511"/>
        <dbReference type="EC" id="2.1.1.207"/>
    </reaction>
</comment>
<evidence type="ECO:0000256" key="1">
    <source>
        <dbReference type="ARBA" id="ARBA00022490"/>
    </source>
</evidence>
<dbReference type="HAMAP" id="MF_01885">
    <property type="entry name" value="tRNA_methyltr_TrmL"/>
    <property type="match status" value="1"/>
</dbReference>
<dbReference type="RefSeq" id="WP_013553555.1">
    <property type="nucleotide sequence ID" value="NC_014935.1"/>
</dbReference>
<keyword evidence="2 6" id="KW-0489">Methyltransferase</keyword>
<dbReference type="EMBL" id="CP002452">
    <property type="protein sequence ID" value="ADV45859.1"/>
    <property type="molecule type" value="Genomic_DNA"/>
</dbReference>
<keyword evidence="3 6" id="KW-0808">Transferase</keyword>